<gene>
    <name evidence="3" type="ORF">PQJ73_24810</name>
</gene>
<feature type="domain" description="Methyl-accepting transducer" evidence="2">
    <location>
        <begin position="263"/>
        <end position="434"/>
    </location>
</feature>
<organism evidence="3 4">
    <name type="scientific">Rhodoplanes tepidamans</name>
    <name type="common">Rhodoplanes cryptolactis</name>
    <dbReference type="NCBI Taxonomy" id="200616"/>
    <lineage>
        <taxon>Bacteria</taxon>
        <taxon>Pseudomonadati</taxon>
        <taxon>Pseudomonadota</taxon>
        <taxon>Alphaproteobacteria</taxon>
        <taxon>Hyphomicrobiales</taxon>
        <taxon>Nitrobacteraceae</taxon>
        <taxon>Rhodoplanes</taxon>
    </lineage>
</organism>
<dbReference type="PROSITE" id="PS50111">
    <property type="entry name" value="CHEMOTAXIS_TRANSDUC_2"/>
    <property type="match status" value="1"/>
</dbReference>
<dbReference type="Gene3D" id="1.10.287.950">
    <property type="entry name" value="Methyl-accepting chemotaxis protein"/>
    <property type="match status" value="1"/>
</dbReference>
<accession>A0ABT5JHB7</accession>
<keyword evidence="1" id="KW-0807">Transducer</keyword>
<proteinExistence type="predicted"/>
<evidence type="ECO:0000313" key="4">
    <source>
        <dbReference type="Proteomes" id="UP001165652"/>
    </source>
</evidence>
<evidence type="ECO:0000256" key="1">
    <source>
        <dbReference type="PROSITE-ProRule" id="PRU00284"/>
    </source>
</evidence>
<dbReference type="Proteomes" id="UP001165652">
    <property type="component" value="Unassembled WGS sequence"/>
</dbReference>
<dbReference type="SUPFAM" id="SSF58104">
    <property type="entry name" value="Methyl-accepting chemotaxis protein (MCP) signaling domain"/>
    <property type="match status" value="1"/>
</dbReference>
<evidence type="ECO:0000259" key="2">
    <source>
        <dbReference type="PROSITE" id="PS50111"/>
    </source>
</evidence>
<name>A0ABT5JHB7_RHOTP</name>
<sequence>MRDAILATAEALGAAAGVAEETFLETGRRLGASVELLEHLTGLFGSLQGELDGDAFRRATESLSAVAVRAGAIGGARRDERATLDRLIAVTAGLRRRIDEIAKEIRTIDVLTINARITASGIGDAGAEFLDYIGGIGRSLAITNTNLQHFRAELVEVGRHLASAAAGEADFSSRHAQTAVEVPRRLEASIALITTRSRNAAGAAADVGRRSRKLADGVGRVVMALQVGDATRQRIEHVIASAALLARVADARDDGGPWAGLAAEERRALAAAGCALQSAQLADAADEIAREIAAVHGSLGQLGHDAREIVRLGREVYGSAAHADDSFLSELEADVRRARDLFENFRTAREQADAIMSEVLRIAERLVGHIGTVRAVEADIRIMGVNATLKSSRLGTIGRPLAVVADELTRSSARTATEAVAAGADVRTIVDTTDALAGSRQAERLAEIAEVISQMDAALARLHGVADALAGALVALGRDGTAVVGLLDETAAGLARAETIEAALRAAAADFEVAAGAAGRPPDGPAAEAVFGEIAARYTMARERDIHARHAPAARRAAGLPAHAAAPPIAAAPEPSLDDVLF</sequence>
<dbReference type="RefSeq" id="WP_272779750.1">
    <property type="nucleotide sequence ID" value="NZ_JAQQLI010000055.1"/>
</dbReference>
<dbReference type="EMBL" id="JAQQLI010000055">
    <property type="protein sequence ID" value="MDC7788917.1"/>
    <property type="molecule type" value="Genomic_DNA"/>
</dbReference>
<reference evidence="3" key="1">
    <citation type="journal article" date="2023" name="Microbiol Resour">
        <title>Genome Sequences of Rhodoplanes serenus and Two Thermotolerant Strains, Rhodoplanes tepidamans and 'Rhodoplanes cryptolactis,' Further Refine the Genus.</title>
        <authorList>
            <person name="Rayyan A.A."/>
            <person name="Kyndt J.A."/>
        </authorList>
    </citation>
    <scope>NUCLEOTIDE SEQUENCE</scope>
    <source>
        <strain evidence="3">DSM 9987</strain>
    </source>
</reference>
<comment type="caution">
    <text evidence="3">The sequence shown here is derived from an EMBL/GenBank/DDBJ whole genome shotgun (WGS) entry which is preliminary data.</text>
</comment>
<evidence type="ECO:0000313" key="3">
    <source>
        <dbReference type="EMBL" id="MDC7788917.1"/>
    </source>
</evidence>
<dbReference type="InterPro" id="IPR004089">
    <property type="entry name" value="MCPsignal_dom"/>
</dbReference>
<keyword evidence="4" id="KW-1185">Reference proteome</keyword>
<protein>
    <recommendedName>
        <fullName evidence="2">Methyl-accepting transducer domain-containing protein</fullName>
    </recommendedName>
</protein>
<reference evidence="3" key="2">
    <citation type="submission" date="2023-02" db="EMBL/GenBank/DDBJ databases">
        <authorList>
            <person name="Rayyan A."/>
            <person name="Meyer T."/>
            <person name="Kyndt J.A."/>
        </authorList>
    </citation>
    <scope>NUCLEOTIDE SEQUENCE</scope>
    <source>
        <strain evidence="3">DSM 9987</strain>
    </source>
</reference>